<keyword evidence="3" id="KW-1185">Reference proteome</keyword>
<accession>A0A1L9QCB5</accession>
<feature type="region of interest" description="Disordered" evidence="1">
    <location>
        <begin position="321"/>
        <end position="361"/>
    </location>
</feature>
<gene>
    <name evidence="2" type="ORF">BI308_25875</name>
</gene>
<feature type="compositionally biased region" description="Basic and acidic residues" evidence="1">
    <location>
        <begin position="348"/>
        <end position="361"/>
    </location>
</feature>
<evidence type="ECO:0000313" key="2">
    <source>
        <dbReference type="EMBL" id="OJJ11388.1"/>
    </source>
</evidence>
<proteinExistence type="predicted"/>
<name>A0A1L9QCB5_9CYAN</name>
<dbReference type="EMBL" id="MLAW01000114">
    <property type="protein sequence ID" value="OJJ11388.1"/>
    <property type="molecule type" value="Genomic_DNA"/>
</dbReference>
<dbReference type="AlphaFoldDB" id="A0A1L9QCB5"/>
<evidence type="ECO:0000256" key="1">
    <source>
        <dbReference type="SAM" id="MobiDB-lite"/>
    </source>
</evidence>
<organism evidence="2 3">
    <name type="scientific">Roseofilum reptotaenium AO1-A</name>
    <dbReference type="NCBI Taxonomy" id="1925591"/>
    <lineage>
        <taxon>Bacteria</taxon>
        <taxon>Bacillati</taxon>
        <taxon>Cyanobacteriota</taxon>
        <taxon>Cyanophyceae</taxon>
        <taxon>Desertifilales</taxon>
        <taxon>Desertifilaceae</taxon>
        <taxon>Roseofilum</taxon>
    </lineage>
</organism>
<feature type="compositionally biased region" description="Polar residues" evidence="1">
    <location>
        <begin position="329"/>
        <end position="340"/>
    </location>
</feature>
<reference evidence="2" key="1">
    <citation type="submission" date="2016-10" db="EMBL/GenBank/DDBJ databases">
        <title>CRISPR-Cas defence system in Roseofilum reptotaenium: evidence of a bacteriophage-cyanobacterium arms race in the coral black band disease.</title>
        <authorList>
            <person name="Buerger P."/>
            <person name="Wood-Charlson E.M."/>
            <person name="Weynberg K.D."/>
            <person name="Willis B."/>
            <person name="Van Oppen M.J."/>
        </authorList>
    </citation>
    <scope>NUCLEOTIDE SEQUENCE [LARGE SCALE GENOMIC DNA]</scope>
    <source>
        <strain evidence="2">AO1-A</strain>
    </source>
</reference>
<sequence length="361" mass="40987">MRMIKQWTGANNTAIRVPGNPFISNDGIEGIVPTGFNAFMENKIIRSQPELIWHFMDCLDGFFGQFPFTIKVPRRIREAAEQSGENLPVNVTVHNLEDAITEIIKLNMNLQDDERTIKALGMRAVLEAYQAREEAYKARNRIEVVIDWLGFKYKQVTKKLRASFTIPGLVSPDIANLIGGGGFTAFSIPGWEEEMGKDTLPTDDYADKQLDKFVEPSTNPVKAYELESSTEDLMDMMVDVKQAISIIKHSFTVSVGGSEDLEENLNKYLKDFETKVNQGTRAVKKAKGITEEPESLEDTDRYKQKDWRKFLEFTEEGYLPPDGIYRSPDGSQITIRTSGDNALPFNRTRQERPKIKDLTVE</sequence>
<comment type="caution">
    <text evidence="2">The sequence shown here is derived from an EMBL/GenBank/DDBJ whole genome shotgun (WGS) entry which is preliminary data.</text>
</comment>
<protein>
    <submittedName>
        <fullName evidence="2">Uncharacterized protein</fullName>
    </submittedName>
</protein>
<dbReference type="Proteomes" id="UP000183940">
    <property type="component" value="Unassembled WGS sequence"/>
</dbReference>
<evidence type="ECO:0000313" key="3">
    <source>
        <dbReference type="Proteomes" id="UP000183940"/>
    </source>
</evidence>